<dbReference type="Proteomes" id="UP001589858">
    <property type="component" value="Unassembled WGS sequence"/>
</dbReference>
<keyword evidence="1 3" id="KW-0378">Hydrolase</keyword>
<accession>A0ABV6SEP4</accession>
<organism evidence="3 4">
    <name type="scientific">Novosphingobium clariflavum</name>
    <dbReference type="NCBI Taxonomy" id="2029884"/>
    <lineage>
        <taxon>Bacteria</taxon>
        <taxon>Pseudomonadati</taxon>
        <taxon>Pseudomonadota</taxon>
        <taxon>Alphaproteobacteria</taxon>
        <taxon>Sphingomonadales</taxon>
        <taxon>Sphingomonadaceae</taxon>
        <taxon>Novosphingobium</taxon>
    </lineage>
</organism>
<dbReference type="SUPFAM" id="SSF52499">
    <property type="entry name" value="Isochorismatase-like hydrolases"/>
    <property type="match status" value="1"/>
</dbReference>
<keyword evidence="4" id="KW-1185">Reference proteome</keyword>
<dbReference type="Pfam" id="PF00857">
    <property type="entry name" value="Isochorismatase"/>
    <property type="match status" value="1"/>
</dbReference>
<dbReference type="GO" id="GO:0016787">
    <property type="term" value="F:hydrolase activity"/>
    <property type="evidence" value="ECO:0007669"/>
    <property type="project" value="UniProtKB-KW"/>
</dbReference>
<evidence type="ECO:0000256" key="1">
    <source>
        <dbReference type="ARBA" id="ARBA00022801"/>
    </source>
</evidence>
<dbReference type="InterPro" id="IPR036380">
    <property type="entry name" value="Isochorismatase-like_sf"/>
</dbReference>
<gene>
    <name evidence="3" type="ORF">ACFFF8_24405</name>
</gene>
<proteinExistence type="predicted"/>
<evidence type="ECO:0000313" key="3">
    <source>
        <dbReference type="EMBL" id="MFC0687735.1"/>
    </source>
</evidence>
<reference evidence="3 4" key="1">
    <citation type="submission" date="2024-09" db="EMBL/GenBank/DDBJ databases">
        <authorList>
            <person name="Sun Q."/>
            <person name="Mori K."/>
        </authorList>
    </citation>
    <scope>NUCLEOTIDE SEQUENCE [LARGE SCALE GENOMIC DNA]</scope>
    <source>
        <strain evidence="3 4">CICC 11035S</strain>
    </source>
</reference>
<protein>
    <submittedName>
        <fullName evidence="3">Cysteine hydrolase</fullName>
    </submittedName>
</protein>
<dbReference type="PANTHER" id="PTHR43540">
    <property type="entry name" value="PEROXYUREIDOACRYLATE/UREIDOACRYLATE AMIDOHYDROLASE-RELATED"/>
    <property type="match status" value="1"/>
</dbReference>
<dbReference type="RefSeq" id="WP_267223949.1">
    <property type="nucleotide sequence ID" value="NZ_JAPCWC010000029.1"/>
</dbReference>
<dbReference type="Gene3D" id="3.40.50.850">
    <property type="entry name" value="Isochorismatase-like"/>
    <property type="match status" value="1"/>
</dbReference>
<feature type="domain" description="Isochorismatase-like" evidence="2">
    <location>
        <begin position="28"/>
        <end position="213"/>
    </location>
</feature>
<dbReference type="InterPro" id="IPR000868">
    <property type="entry name" value="Isochorismatase-like_dom"/>
</dbReference>
<evidence type="ECO:0000259" key="2">
    <source>
        <dbReference type="Pfam" id="PF00857"/>
    </source>
</evidence>
<dbReference type="InterPro" id="IPR050272">
    <property type="entry name" value="Isochorismatase-like_hydrls"/>
</dbReference>
<dbReference type="CDD" id="cd00431">
    <property type="entry name" value="cysteine_hydrolases"/>
    <property type="match status" value="1"/>
</dbReference>
<sequence length="225" mass="24547">MHRTELPDWAVERGRGYNDFPSLDPLRTALVVIDMQAAFVGEGEVFGNAHARDAIAPCNALAAAMRQAGGTVIWMRQTTSDEPPLAMPLWQYDRSDPFVARAIAALRQGEASHDLDPAMARATGDLVLDKYRYSAFSCPKQALEKALRNLPVETLLLTGTLTNVCVESTAREANMRSWKVIVVSDACAAATDEEHNAALMNLRLNFADVRGSAEVLEMLSEAVTV</sequence>
<dbReference type="EMBL" id="JBHLTM010000092">
    <property type="protein sequence ID" value="MFC0687735.1"/>
    <property type="molecule type" value="Genomic_DNA"/>
</dbReference>
<comment type="caution">
    <text evidence="3">The sequence shown here is derived from an EMBL/GenBank/DDBJ whole genome shotgun (WGS) entry which is preliminary data.</text>
</comment>
<name>A0ABV6SEP4_9SPHN</name>
<dbReference type="PANTHER" id="PTHR43540:SF6">
    <property type="entry name" value="ISOCHORISMATASE-LIKE DOMAIN-CONTAINING PROTEIN"/>
    <property type="match status" value="1"/>
</dbReference>
<evidence type="ECO:0000313" key="4">
    <source>
        <dbReference type="Proteomes" id="UP001589858"/>
    </source>
</evidence>